<dbReference type="EMBL" id="KL367560">
    <property type="protein sequence ID" value="KFD64177.1"/>
    <property type="molecule type" value="Genomic_DNA"/>
</dbReference>
<dbReference type="Proteomes" id="UP000030758">
    <property type="component" value="Unassembled WGS sequence"/>
</dbReference>
<reference evidence="1" key="1">
    <citation type="journal article" date="2014" name="Nat. Genet.">
        <title>Genome and transcriptome of the porcine whipworm Trichuris suis.</title>
        <authorList>
            <person name="Jex A.R."/>
            <person name="Nejsum P."/>
            <person name="Schwarz E.M."/>
            <person name="Hu L."/>
            <person name="Young N.D."/>
            <person name="Hall R.S."/>
            <person name="Korhonen P.K."/>
            <person name="Liao S."/>
            <person name="Thamsborg S."/>
            <person name="Xia J."/>
            <person name="Xu P."/>
            <person name="Wang S."/>
            <person name="Scheerlinck J.P."/>
            <person name="Hofmann A."/>
            <person name="Sternberg P.W."/>
            <person name="Wang J."/>
            <person name="Gasser R.B."/>
        </authorList>
    </citation>
    <scope>NUCLEOTIDE SEQUENCE [LARGE SCALE GENOMIC DNA]</scope>
    <source>
        <strain evidence="1">DCEP-RM93F</strain>
    </source>
</reference>
<gene>
    <name evidence="1" type="ORF">M514_23666</name>
</gene>
<organism evidence="1">
    <name type="scientific">Trichuris suis</name>
    <name type="common">pig whipworm</name>
    <dbReference type="NCBI Taxonomy" id="68888"/>
    <lineage>
        <taxon>Eukaryota</taxon>
        <taxon>Metazoa</taxon>
        <taxon>Ecdysozoa</taxon>
        <taxon>Nematoda</taxon>
        <taxon>Enoplea</taxon>
        <taxon>Dorylaimia</taxon>
        <taxon>Trichinellida</taxon>
        <taxon>Trichuridae</taxon>
        <taxon>Trichuris</taxon>
    </lineage>
</organism>
<evidence type="ECO:0000313" key="1">
    <source>
        <dbReference type="EMBL" id="KFD64177.1"/>
    </source>
</evidence>
<proteinExistence type="predicted"/>
<protein>
    <submittedName>
        <fullName evidence="1">Uncharacterized protein</fullName>
    </submittedName>
</protein>
<dbReference type="AlphaFoldDB" id="A0A085N3Y1"/>
<name>A0A085N3Y1_9BILA</name>
<sequence>MEQAARASAVAAQHVAHCTGQLQAKELCRESQFRNKKIKEAVYIKYNSNINKRNGVAVTPRKSGARTNAHM</sequence>
<accession>A0A085N3Y1</accession>